<reference evidence="3" key="1">
    <citation type="journal article" date="2020" name="Stud. Mycol.">
        <title>101 Dothideomycetes genomes: a test case for predicting lifestyles and emergence of pathogens.</title>
        <authorList>
            <person name="Haridas S."/>
            <person name="Albert R."/>
            <person name="Binder M."/>
            <person name="Bloem J."/>
            <person name="Labutti K."/>
            <person name="Salamov A."/>
            <person name="Andreopoulos B."/>
            <person name="Baker S."/>
            <person name="Barry K."/>
            <person name="Bills G."/>
            <person name="Bluhm B."/>
            <person name="Cannon C."/>
            <person name="Castanera R."/>
            <person name="Culley D."/>
            <person name="Daum C."/>
            <person name="Ezra D."/>
            <person name="Gonzalez J."/>
            <person name="Henrissat B."/>
            <person name="Kuo A."/>
            <person name="Liang C."/>
            <person name="Lipzen A."/>
            <person name="Lutzoni F."/>
            <person name="Magnuson J."/>
            <person name="Mondo S."/>
            <person name="Nolan M."/>
            <person name="Ohm R."/>
            <person name="Pangilinan J."/>
            <person name="Park H.-J."/>
            <person name="Ramirez L."/>
            <person name="Alfaro M."/>
            <person name="Sun H."/>
            <person name="Tritt A."/>
            <person name="Yoshinaga Y."/>
            <person name="Zwiers L.-H."/>
            <person name="Turgeon B."/>
            <person name="Goodwin S."/>
            <person name="Spatafora J."/>
            <person name="Crous P."/>
            <person name="Grigoriev I."/>
        </authorList>
    </citation>
    <scope>NUCLEOTIDE SEQUENCE</scope>
    <source>
        <strain evidence="3">HMLAC05119</strain>
    </source>
</reference>
<dbReference type="PANTHER" id="PTHR13315:SF1">
    <property type="entry name" value="PROTEIN TED1"/>
    <property type="match status" value="1"/>
</dbReference>
<dbReference type="AlphaFoldDB" id="A0A6A5QMK7"/>
<dbReference type="GO" id="GO:0005783">
    <property type="term" value="C:endoplasmic reticulum"/>
    <property type="evidence" value="ECO:0007669"/>
    <property type="project" value="TreeGrafter"/>
</dbReference>
<dbReference type="InterPro" id="IPR029052">
    <property type="entry name" value="Metallo-depent_PP-like"/>
</dbReference>
<dbReference type="EMBL" id="ML979135">
    <property type="protein sequence ID" value="KAF1916679.1"/>
    <property type="molecule type" value="Genomic_DNA"/>
</dbReference>
<proteinExistence type="predicted"/>
<dbReference type="GO" id="GO:0006506">
    <property type="term" value="P:GPI anchor biosynthetic process"/>
    <property type="evidence" value="ECO:0007669"/>
    <property type="project" value="InterPro"/>
</dbReference>
<dbReference type="PANTHER" id="PTHR13315">
    <property type="entry name" value="METALLO PHOSPHOESTERASE RELATED"/>
    <property type="match status" value="1"/>
</dbReference>
<gene>
    <name evidence="3" type="ORF">BDU57DRAFT_516920</name>
</gene>
<keyword evidence="4" id="KW-1185">Reference proteome</keyword>
<organism evidence="3 4">
    <name type="scientific">Ampelomyces quisqualis</name>
    <name type="common">Powdery mildew agent</name>
    <dbReference type="NCBI Taxonomy" id="50730"/>
    <lineage>
        <taxon>Eukaryota</taxon>
        <taxon>Fungi</taxon>
        <taxon>Dikarya</taxon>
        <taxon>Ascomycota</taxon>
        <taxon>Pezizomycotina</taxon>
        <taxon>Dothideomycetes</taxon>
        <taxon>Pleosporomycetidae</taxon>
        <taxon>Pleosporales</taxon>
        <taxon>Pleosporineae</taxon>
        <taxon>Phaeosphaeriaceae</taxon>
        <taxon>Ampelomyces</taxon>
    </lineage>
</organism>
<keyword evidence="1" id="KW-0472">Membrane</keyword>
<dbReference type="SUPFAM" id="SSF56300">
    <property type="entry name" value="Metallo-dependent phosphatases"/>
    <property type="match status" value="1"/>
</dbReference>
<evidence type="ECO:0000313" key="3">
    <source>
        <dbReference type="EMBL" id="KAF1916679.1"/>
    </source>
</evidence>
<feature type="compositionally biased region" description="Basic and acidic residues" evidence="2">
    <location>
        <begin position="1"/>
        <end position="42"/>
    </location>
</feature>
<name>A0A6A5QMK7_AMPQU</name>
<evidence type="ECO:0000256" key="2">
    <source>
        <dbReference type="SAM" id="MobiDB-lite"/>
    </source>
</evidence>
<feature type="region of interest" description="Disordered" evidence="2">
    <location>
        <begin position="1"/>
        <end position="51"/>
    </location>
</feature>
<dbReference type="GO" id="GO:0016020">
    <property type="term" value="C:membrane"/>
    <property type="evidence" value="ECO:0007669"/>
    <property type="project" value="GOC"/>
</dbReference>
<dbReference type="OrthoDB" id="9984693at2759"/>
<accession>A0A6A5QMK7</accession>
<evidence type="ECO:0000313" key="4">
    <source>
        <dbReference type="Proteomes" id="UP000800096"/>
    </source>
</evidence>
<dbReference type="Proteomes" id="UP000800096">
    <property type="component" value="Unassembled WGS sequence"/>
</dbReference>
<evidence type="ECO:0000256" key="1">
    <source>
        <dbReference type="ARBA" id="ARBA00023136"/>
    </source>
</evidence>
<dbReference type="InterPro" id="IPR033308">
    <property type="entry name" value="PGAP5/Cdc1/Ted1"/>
</dbReference>
<evidence type="ECO:0008006" key="5">
    <source>
        <dbReference type="Google" id="ProtNLM"/>
    </source>
</evidence>
<sequence>MDAAEEDSREKRAHGGDERTEEGEQKQKEEHNAEHQEEEQHKPLRKPSWGGTTEILGADKAWASRVINIAGNHDVGYAGDLDVSRIARFEKAFGSVNWDIWFTLSPDNKTTSTNAPPALRIVVLNSMNIDAPAWNHELQTETYEFMNHIITNSRDVSDKTHATILLTHIPLEKQPGVCVDSPLFNYFDDGQGLREQNMLSEHSSKTILQGLFGMSDNRLAAGQGFGRRGIILNGHDHEGCDTVHFIRQAGVNDQCDINTVKPEEAYWPAPTSTPTPEPTISIAPESYLTSPANPLANDSTCDLIVPDEPPPPPPPAPTTTGWRAHRFPHRPHSVTHDPLTNTTSCTAIDQSPHIREVTLRSMMGDFSGHAGFLSAWFDAARGERGEWVFEFASCGMGVQHWWWGVHSLDLAVLVVAVVAGVVRLFEGRSVGTGGDNNVKLNGKMSRI</sequence>
<protein>
    <recommendedName>
        <fullName evidence="5">Calcineurin-like phosphoesterase domain-containing protein</fullName>
    </recommendedName>
</protein>